<reference evidence="1 2" key="1">
    <citation type="submission" date="2023-02" db="EMBL/GenBank/DDBJ databases">
        <title>Genome sequence of Lentisphaera profundi SAORIC-696.</title>
        <authorList>
            <person name="Kim e."/>
            <person name="Cho J.-C."/>
            <person name="Choi A."/>
            <person name="Kang I."/>
        </authorList>
    </citation>
    <scope>NUCLEOTIDE SEQUENCE [LARGE SCALE GENOMIC DNA]</scope>
    <source>
        <strain evidence="1 2">SAORIC-696</strain>
    </source>
</reference>
<accession>A0ABY7W0X8</accession>
<evidence type="ECO:0000313" key="2">
    <source>
        <dbReference type="Proteomes" id="UP001214250"/>
    </source>
</evidence>
<dbReference type="Gene3D" id="3.30.200.20">
    <property type="entry name" value="Phosphorylase Kinase, domain 1"/>
    <property type="match status" value="1"/>
</dbReference>
<organism evidence="1 2">
    <name type="scientific">Lentisphaera profundi</name>
    <dbReference type="NCBI Taxonomy" id="1658616"/>
    <lineage>
        <taxon>Bacteria</taxon>
        <taxon>Pseudomonadati</taxon>
        <taxon>Lentisphaerota</taxon>
        <taxon>Lentisphaeria</taxon>
        <taxon>Lentisphaerales</taxon>
        <taxon>Lentisphaeraceae</taxon>
        <taxon>Lentisphaera</taxon>
    </lineage>
</organism>
<sequence>MNINEISEMNFQQFRSQSKLIEETNGFEKVFLYENKYIIKIFRHRKLISTSRLKNKAKQFQDNALTLEKCNIAAAKVIKKFKLKSPEKRYGLVYNYLEGETFYDTYKEASRDSRDSLLKNFFNFFKLLHKKGIYFRSAHLANIIVQTDGSFALIDIDNIQFYKRALSIVQIFRNFKAILRRKEDYEIFKEIGLTKILHYYFGNDAPPSFGLLICRWKSHPLHQLSKNKKY</sequence>
<dbReference type="Proteomes" id="UP001214250">
    <property type="component" value="Chromosome 2"/>
</dbReference>
<proteinExistence type="predicted"/>
<dbReference type="InterPro" id="IPR011009">
    <property type="entry name" value="Kinase-like_dom_sf"/>
</dbReference>
<dbReference type="SUPFAM" id="SSF56112">
    <property type="entry name" value="Protein kinase-like (PK-like)"/>
    <property type="match status" value="1"/>
</dbReference>
<dbReference type="EMBL" id="CP117812">
    <property type="protein sequence ID" value="WDE98772.1"/>
    <property type="molecule type" value="Genomic_DNA"/>
</dbReference>
<name>A0ABY7W0X8_9BACT</name>
<protein>
    <recommendedName>
        <fullName evidence="3">Toluene tolerance protein</fullName>
    </recommendedName>
</protein>
<evidence type="ECO:0008006" key="3">
    <source>
        <dbReference type="Google" id="ProtNLM"/>
    </source>
</evidence>
<dbReference type="Gene3D" id="1.10.510.10">
    <property type="entry name" value="Transferase(Phosphotransferase) domain 1"/>
    <property type="match status" value="1"/>
</dbReference>
<dbReference type="RefSeq" id="WP_274153641.1">
    <property type="nucleotide sequence ID" value="NZ_CP117812.1"/>
</dbReference>
<keyword evidence="2" id="KW-1185">Reference proteome</keyword>
<evidence type="ECO:0000313" key="1">
    <source>
        <dbReference type="EMBL" id="WDE98772.1"/>
    </source>
</evidence>
<gene>
    <name evidence="1" type="ORF">PQO03_13090</name>
</gene>